<protein>
    <recommendedName>
        <fullName evidence="4">Xaa-Pro aminopeptidase</fullName>
        <ecNumber evidence="4">3.4.11.9</ecNumber>
    </recommendedName>
</protein>
<evidence type="ECO:0000256" key="4">
    <source>
        <dbReference type="ARBA" id="ARBA00012574"/>
    </source>
</evidence>
<dbReference type="SMART" id="SM01011">
    <property type="entry name" value="AMP_N"/>
    <property type="match status" value="1"/>
</dbReference>
<dbReference type="Pfam" id="PF00557">
    <property type="entry name" value="Peptidase_M24"/>
    <property type="match status" value="1"/>
</dbReference>
<keyword evidence="11" id="KW-1185">Reference proteome</keyword>
<evidence type="ECO:0000259" key="9">
    <source>
        <dbReference type="SMART" id="SM01011"/>
    </source>
</evidence>
<evidence type="ECO:0000256" key="1">
    <source>
        <dbReference type="ARBA" id="ARBA00001424"/>
    </source>
</evidence>
<evidence type="ECO:0000256" key="6">
    <source>
        <dbReference type="ARBA" id="ARBA00022801"/>
    </source>
</evidence>
<dbReference type="Pfam" id="PF05195">
    <property type="entry name" value="AMP_N"/>
    <property type="match status" value="1"/>
</dbReference>
<keyword evidence="10" id="KW-0031">Aminopeptidase</keyword>
<dbReference type="RefSeq" id="WP_244348711.1">
    <property type="nucleotide sequence ID" value="NZ_JAFIRA010000002.1"/>
</dbReference>
<dbReference type="InterPro" id="IPR029149">
    <property type="entry name" value="Creatin/AminoP/Spt16_N"/>
</dbReference>
<dbReference type="PANTHER" id="PTHR43226:SF4">
    <property type="entry name" value="XAA-PRO AMINOPEPTIDASE 3"/>
    <property type="match status" value="1"/>
</dbReference>
<feature type="domain" description="Aminopeptidase P N-terminal" evidence="9">
    <location>
        <begin position="10"/>
        <end position="148"/>
    </location>
</feature>
<accession>A0ABT0C721</accession>
<dbReference type="InterPro" id="IPR001131">
    <property type="entry name" value="Peptidase_M24B_aminopep-P_CS"/>
</dbReference>
<comment type="caution">
    <text evidence="10">The sequence shown here is derived from an EMBL/GenBank/DDBJ whole genome shotgun (WGS) entry which is preliminary data.</text>
</comment>
<evidence type="ECO:0000256" key="5">
    <source>
        <dbReference type="ARBA" id="ARBA00022723"/>
    </source>
</evidence>
<evidence type="ECO:0000256" key="8">
    <source>
        <dbReference type="RuleBase" id="RU000590"/>
    </source>
</evidence>
<dbReference type="Gene3D" id="3.40.350.10">
    <property type="entry name" value="Creatinase/prolidase N-terminal domain"/>
    <property type="match status" value="1"/>
</dbReference>
<dbReference type="InterPro" id="IPR007865">
    <property type="entry name" value="Aminopep_P_N"/>
</dbReference>
<dbReference type="CDD" id="cd01087">
    <property type="entry name" value="Prolidase"/>
    <property type="match status" value="1"/>
</dbReference>
<gene>
    <name evidence="10" type="ORF">JX360_01510</name>
</gene>
<keyword evidence="6" id="KW-0378">Hydrolase</keyword>
<evidence type="ECO:0000313" key="11">
    <source>
        <dbReference type="Proteomes" id="UP000830835"/>
    </source>
</evidence>
<dbReference type="SUPFAM" id="SSF53092">
    <property type="entry name" value="Creatinase/prolidase N-terminal domain"/>
    <property type="match status" value="1"/>
</dbReference>
<sequence length="461" mass="50648">MVAGLALTQEQRELLKQRRQRLGELLPFPVLLWAGGRSPRNFPHNGYPYRASSHFLYFAGIPIEQAVIRLQAGRLELFVDDPPPGAALWHGPSPTREELAAQIGAEAAYPLSELGSFSGEALTLGVQDAATRIQQAHILNRGIPAAPDLHPQDEPLAEAVVQLRLCQDAFALEQMRTAAAVTVEAHRAGMAASRQAKRESEVRAAMEQAICAQQMTVAYTSIVTVHGEVLHNEAYHHRLQPGDLLLADVGAESPLGWAADVTRTWPVSGQFSPTQRELYEVVRQAHDACIAQAAPGVEYRELHLLAAQVIASGLVELGILRGDPHTLVERDAHALFFPHGIGHLLGLDVHDMEDLGDRAGYAAGRQRSQRFGLGYLRLDRPLQAGMVVTIEPGFYQVPALLQDPVRRQRYDDCVNWERLAQFADVRGIRIEDDVLITPTGCEVLTAALPSHPEEIETWVMG</sequence>
<dbReference type="PROSITE" id="PS00491">
    <property type="entry name" value="PROLINE_PEPTIDASE"/>
    <property type="match status" value="1"/>
</dbReference>
<dbReference type="Gene3D" id="3.90.230.10">
    <property type="entry name" value="Creatinase/methionine aminopeptidase superfamily"/>
    <property type="match status" value="1"/>
</dbReference>
<comment type="similarity">
    <text evidence="3 8">Belongs to the peptidase M24B family.</text>
</comment>
<organism evidence="10 11">
    <name type="scientific">Thermostichus vulcanus str. 'Rupite'</name>
    <dbReference type="NCBI Taxonomy" id="2813851"/>
    <lineage>
        <taxon>Bacteria</taxon>
        <taxon>Bacillati</taxon>
        <taxon>Cyanobacteriota</taxon>
        <taxon>Cyanophyceae</taxon>
        <taxon>Thermostichales</taxon>
        <taxon>Thermostichaceae</taxon>
        <taxon>Thermostichus</taxon>
    </lineage>
</organism>
<proteinExistence type="inferred from homology"/>
<keyword evidence="7" id="KW-0464">Manganese</keyword>
<reference evidence="10" key="1">
    <citation type="submission" date="2021-02" db="EMBL/GenBank/DDBJ databases">
        <title>The CRISPR/cas machinery reduction and long-range gene transfer in the hot spring cyanobacterium Synechococcus.</title>
        <authorList>
            <person name="Dvorak P."/>
            <person name="Jahodarova E."/>
            <person name="Hasler P."/>
            <person name="Poulickova A."/>
        </authorList>
    </citation>
    <scope>NUCLEOTIDE SEQUENCE</scope>
    <source>
        <strain evidence="10">Rupite</strain>
    </source>
</reference>
<dbReference type="SUPFAM" id="SSF55920">
    <property type="entry name" value="Creatinase/aminopeptidase"/>
    <property type="match status" value="1"/>
</dbReference>
<dbReference type="InterPro" id="IPR000994">
    <property type="entry name" value="Pept_M24"/>
</dbReference>
<evidence type="ECO:0000256" key="3">
    <source>
        <dbReference type="ARBA" id="ARBA00008766"/>
    </source>
</evidence>
<keyword evidence="5 8" id="KW-0479">Metal-binding</keyword>
<dbReference type="Proteomes" id="UP000830835">
    <property type="component" value="Unassembled WGS sequence"/>
</dbReference>
<dbReference type="EMBL" id="JAFIRA010000002">
    <property type="protein sequence ID" value="MCJ2541592.1"/>
    <property type="molecule type" value="Genomic_DNA"/>
</dbReference>
<dbReference type="PANTHER" id="PTHR43226">
    <property type="entry name" value="XAA-PRO AMINOPEPTIDASE 3"/>
    <property type="match status" value="1"/>
</dbReference>
<dbReference type="InterPro" id="IPR036005">
    <property type="entry name" value="Creatinase/aminopeptidase-like"/>
</dbReference>
<dbReference type="GO" id="GO:0004177">
    <property type="term" value="F:aminopeptidase activity"/>
    <property type="evidence" value="ECO:0007669"/>
    <property type="project" value="UniProtKB-KW"/>
</dbReference>
<evidence type="ECO:0000313" key="10">
    <source>
        <dbReference type="EMBL" id="MCJ2541592.1"/>
    </source>
</evidence>
<name>A0ABT0C721_THEVL</name>
<evidence type="ECO:0000256" key="7">
    <source>
        <dbReference type="ARBA" id="ARBA00023211"/>
    </source>
</evidence>
<comment type="catalytic activity">
    <reaction evidence="1">
        <text>Release of any N-terminal amino acid, including proline, that is linked to proline, even from a dipeptide or tripeptide.</text>
        <dbReference type="EC" id="3.4.11.9"/>
    </reaction>
</comment>
<evidence type="ECO:0000256" key="2">
    <source>
        <dbReference type="ARBA" id="ARBA00001936"/>
    </source>
</evidence>
<keyword evidence="10" id="KW-0645">Protease</keyword>
<comment type="cofactor">
    <cofactor evidence="2">
        <name>Mn(2+)</name>
        <dbReference type="ChEBI" id="CHEBI:29035"/>
    </cofactor>
</comment>
<dbReference type="InterPro" id="IPR052433">
    <property type="entry name" value="X-Pro_dipept-like"/>
</dbReference>
<dbReference type="EC" id="3.4.11.9" evidence="4"/>